<evidence type="ECO:0000313" key="1">
    <source>
        <dbReference type="EMBL" id="KKM26502.1"/>
    </source>
</evidence>
<comment type="caution">
    <text evidence="1">The sequence shown here is derived from an EMBL/GenBank/DDBJ whole genome shotgun (WGS) entry which is preliminary data.</text>
</comment>
<sequence>MVMTSKQSLFFAPTSKRLARDITITSPFAFRKSIQIIKKGGVTLQEKRALVLAQNRASAQLMRKNLSIKERVQFTTIQNMRLPKVTR</sequence>
<name>A0A0F9IG78_9ZZZZ</name>
<gene>
    <name evidence="1" type="ORF">LCGC14_1584190</name>
</gene>
<proteinExistence type="predicted"/>
<dbReference type="AlphaFoldDB" id="A0A0F9IG78"/>
<accession>A0A0F9IG78</accession>
<reference evidence="1" key="1">
    <citation type="journal article" date="2015" name="Nature">
        <title>Complex archaea that bridge the gap between prokaryotes and eukaryotes.</title>
        <authorList>
            <person name="Spang A."/>
            <person name="Saw J.H."/>
            <person name="Jorgensen S.L."/>
            <person name="Zaremba-Niedzwiedzka K."/>
            <person name="Martijn J."/>
            <person name="Lind A.E."/>
            <person name="van Eijk R."/>
            <person name="Schleper C."/>
            <person name="Guy L."/>
            <person name="Ettema T.J."/>
        </authorList>
    </citation>
    <scope>NUCLEOTIDE SEQUENCE</scope>
</reference>
<organism evidence="1">
    <name type="scientific">marine sediment metagenome</name>
    <dbReference type="NCBI Taxonomy" id="412755"/>
    <lineage>
        <taxon>unclassified sequences</taxon>
        <taxon>metagenomes</taxon>
        <taxon>ecological metagenomes</taxon>
    </lineage>
</organism>
<dbReference type="EMBL" id="LAZR01012501">
    <property type="protein sequence ID" value="KKM26502.1"/>
    <property type="molecule type" value="Genomic_DNA"/>
</dbReference>
<protein>
    <submittedName>
        <fullName evidence="1">Uncharacterized protein</fullName>
    </submittedName>
</protein>